<keyword evidence="5" id="KW-1185">Reference proteome</keyword>
<sequence>MSDDDSNSSSDLDYIPSDAEDVSVEEESLDEDGGDEVHWSGDDSTLNKSLKRKRTKTKSTLPARKRRGGIRLEGELPDGCEADPETVRQEEERRQLEKETAEKALRKHEEQEKRRSDSLWQSFLTDVGQRPFSSAGVSGRSSSGSLGSLNSPIGSRSPGDGASSSPMQTNGSDASSPLKGTSPQKVTITKVYDFAGEKVEISKEVAANSKEAKEDSLLKSVREGPCDGLSPPDSSSASKSSNPTTLSSSSSLFSGKRPGSDRGGGGGGGGGLGNILNKITKKNKLTTLEKSKLDWDTYKQREGIESELTQHNRSKSSYLERMAFLDRTDHRQFEIEKTLRLTSNNRR</sequence>
<evidence type="ECO:0000256" key="3">
    <source>
        <dbReference type="SAM" id="MobiDB-lite"/>
    </source>
</evidence>
<protein>
    <recommendedName>
        <fullName evidence="1">Craniofacial development protein 1</fullName>
    </recommendedName>
    <alternativeName>
        <fullName evidence="2">Bucentaur</fullName>
    </alternativeName>
</protein>
<dbReference type="GO" id="GO:0000812">
    <property type="term" value="C:Swr1 complex"/>
    <property type="evidence" value="ECO:0007669"/>
    <property type="project" value="TreeGrafter"/>
</dbReference>
<feature type="compositionally biased region" description="Low complexity" evidence="3">
    <location>
        <begin position="230"/>
        <end position="257"/>
    </location>
</feature>
<dbReference type="Proteomes" id="UP000515154">
    <property type="component" value="Linkage group LG18"/>
</dbReference>
<feature type="region of interest" description="Disordered" evidence="3">
    <location>
        <begin position="204"/>
        <end position="276"/>
    </location>
</feature>
<dbReference type="PANTHER" id="PTHR48407:SF1">
    <property type="entry name" value="CRANIOFACIAL DEVELOPMENT PROTEIN 1"/>
    <property type="match status" value="1"/>
</dbReference>
<evidence type="ECO:0000259" key="4">
    <source>
        <dbReference type="PROSITE" id="PS51279"/>
    </source>
</evidence>
<evidence type="ECO:0000313" key="6">
    <source>
        <dbReference type="RefSeq" id="XP_029647477.1"/>
    </source>
</evidence>
<organism evidence="5 6">
    <name type="scientific">Octopus sinensis</name>
    <name type="common">East Asian common octopus</name>
    <dbReference type="NCBI Taxonomy" id="2607531"/>
    <lineage>
        <taxon>Eukaryota</taxon>
        <taxon>Metazoa</taxon>
        <taxon>Spiralia</taxon>
        <taxon>Lophotrochozoa</taxon>
        <taxon>Mollusca</taxon>
        <taxon>Cephalopoda</taxon>
        <taxon>Coleoidea</taxon>
        <taxon>Octopodiformes</taxon>
        <taxon>Octopoda</taxon>
        <taxon>Incirrata</taxon>
        <taxon>Octopodidae</taxon>
        <taxon>Octopus</taxon>
    </lineage>
</organism>
<name>A0A6P7TBM0_9MOLL</name>
<feature type="compositionally biased region" description="Basic and acidic residues" evidence="3">
    <location>
        <begin position="85"/>
        <end position="117"/>
    </location>
</feature>
<evidence type="ECO:0000256" key="2">
    <source>
        <dbReference type="ARBA" id="ARBA00030244"/>
    </source>
</evidence>
<dbReference type="InterPro" id="IPR011421">
    <property type="entry name" value="BCNT-C"/>
</dbReference>
<feature type="domain" description="BCNT-C" evidence="4">
    <location>
        <begin position="266"/>
        <end position="346"/>
    </location>
</feature>
<reference evidence="6" key="1">
    <citation type="submission" date="2025-08" db="UniProtKB">
        <authorList>
            <consortium name="RefSeq"/>
        </authorList>
    </citation>
    <scope>IDENTIFICATION</scope>
</reference>
<evidence type="ECO:0000313" key="5">
    <source>
        <dbReference type="Proteomes" id="UP000515154"/>
    </source>
</evidence>
<dbReference type="InterPro" id="IPR027124">
    <property type="entry name" value="Swc5/CFDP1/2"/>
</dbReference>
<feature type="compositionally biased region" description="Low complexity" evidence="3">
    <location>
        <begin position="133"/>
        <end position="155"/>
    </location>
</feature>
<feature type="region of interest" description="Disordered" evidence="3">
    <location>
        <begin position="1"/>
        <end position="186"/>
    </location>
</feature>
<feature type="compositionally biased region" description="Basic residues" evidence="3">
    <location>
        <begin position="49"/>
        <end position="69"/>
    </location>
</feature>
<dbReference type="PROSITE" id="PS51279">
    <property type="entry name" value="BCNT_C"/>
    <property type="match status" value="1"/>
</dbReference>
<feature type="compositionally biased region" description="Acidic residues" evidence="3">
    <location>
        <begin position="75"/>
        <end position="84"/>
    </location>
</feature>
<feature type="compositionally biased region" description="Gly residues" evidence="3">
    <location>
        <begin position="261"/>
        <end position="273"/>
    </location>
</feature>
<feature type="compositionally biased region" description="Basic and acidic residues" evidence="3">
    <location>
        <begin position="210"/>
        <end position="225"/>
    </location>
</feature>
<feature type="compositionally biased region" description="Polar residues" evidence="3">
    <location>
        <begin position="162"/>
        <end position="186"/>
    </location>
</feature>
<feature type="compositionally biased region" description="Acidic residues" evidence="3">
    <location>
        <begin position="18"/>
        <end position="34"/>
    </location>
</feature>
<accession>A0A6P7TBM0</accession>
<dbReference type="Pfam" id="PF07572">
    <property type="entry name" value="BCNT"/>
    <property type="match status" value="1"/>
</dbReference>
<evidence type="ECO:0000256" key="1">
    <source>
        <dbReference type="ARBA" id="ARBA00019033"/>
    </source>
</evidence>
<dbReference type="KEGG" id="osn:115221435"/>
<dbReference type="AlphaFoldDB" id="A0A6P7TBM0"/>
<proteinExistence type="predicted"/>
<dbReference type="PANTHER" id="PTHR48407">
    <property type="entry name" value="CRANIOFACIAL DEVELOPMENT PROTEIN 1"/>
    <property type="match status" value="1"/>
</dbReference>
<dbReference type="RefSeq" id="XP_029647477.1">
    <property type="nucleotide sequence ID" value="XM_029791617.2"/>
</dbReference>
<gene>
    <name evidence="6" type="primary">LOC115221435</name>
</gene>